<feature type="chain" id="PRO_5036997394" evidence="2">
    <location>
        <begin position="29"/>
        <end position="418"/>
    </location>
</feature>
<evidence type="ECO:0000256" key="1">
    <source>
        <dbReference type="SAM" id="MobiDB-lite"/>
    </source>
</evidence>
<name>A0A918LNV6_9ACTN</name>
<dbReference type="PANTHER" id="PTHR21581">
    <property type="entry name" value="D-ALANYL-D-ALANINE CARBOXYPEPTIDASE"/>
    <property type="match status" value="1"/>
</dbReference>
<reference evidence="4" key="2">
    <citation type="submission" date="2020-09" db="EMBL/GenBank/DDBJ databases">
        <authorList>
            <person name="Sun Q."/>
            <person name="Ohkuma M."/>
        </authorList>
    </citation>
    <scope>NUCLEOTIDE SEQUENCE</scope>
    <source>
        <strain evidence="4">JCM 3172</strain>
    </source>
</reference>
<dbReference type="InterPro" id="IPR012338">
    <property type="entry name" value="Beta-lactam/transpept-like"/>
</dbReference>
<proteinExistence type="predicted"/>
<evidence type="ECO:0000313" key="4">
    <source>
        <dbReference type="EMBL" id="GGT29432.1"/>
    </source>
</evidence>
<organism evidence="4 5">
    <name type="scientific">Streptomyces purpureus</name>
    <dbReference type="NCBI Taxonomy" id="1951"/>
    <lineage>
        <taxon>Bacteria</taxon>
        <taxon>Bacillati</taxon>
        <taxon>Actinomycetota</taxon>
        <taxon>Actinomycetes</taxon>
        <taxon>Kitasatosporales</taxon>
        <taxon>Streptomycetaceae</taxon>
        <taxon>Streptomyces</taxon>
    </lineage>
</organism>
<dbReference type="PANTHER" id="PTHR21581:SF33">
    <property type="entry name" value="D-ALANYL-D-ALANINE CARBOXYPEPTIDASE DACB"/>
    <property type="match status" value="1"/>
</dbReference>
<dbReference type="GO" id="GO:0006508">
    <property type="term" value="P:proteolysis"/>
    <property type="evidence" value="ECO:0007669"/>
    <property type="project" value="InterPro"/>
</dbReference>
<dbReference type="EMBL" id="BMQQ01000007">
    <property type="protein sequence ID" value="GGT29432.1"/>
    <property type="molecule type" value="Genomic_DNA"/>
</dbReference>
<feature type="region of interest" description="Disordered" evidence="1">
    <location>
        <begin position="367"/>
        <end position="389"/>
    </location>
</feature>
<accession>A0A918LNV6</accession>
<dbReference type="RefSeq" id="WP_189201545.1">
    <property type="nucleotide sequence ID" value="NZ_BMQQ01000007.1"/>
</dbReference>
<reference evidence="4" key="1">
    <citation type="journal article" date="2014" name="Int. J. Syst. Evol. Microbiol.">
        <title>Complete genome sequence of Corynebacterium casei LMG S-19264T (=DSM 44701T), isolated from a smear-ripened cheese.</title>
        <authorList>
            <consortium name="US DOE Joint Genome Institute (JGI-PGF)"/>
            <person name="Walter F."/>
            <person name="Albersmeier A."/>
            <person name="Kalinowski J."/>
            <person name="Ruckert C."/>
        </authorList>
    </citation>
    <scope>NUCLEOTIDE SEQUENCE</scope>
    <source>
        <strain evidence="4">JCM 3172</strain>
    </source>
</reference>
<feature type="signal peptide" evidence="2">
    <location>
        <begin position="1"/>
        <end position="28"/>
    </location>
</feature>
<feature type="domain" description="Peptidase S11 D-alanyl-D-alanine carboxypeptidase A N-terminal" evidence="3">
    <location>
        <begin position="63"/>
        <end position="292"/>
    </location>
</feature>
<gene>
    <name evidence="4" type="ORF">GCM10014713_23720</name>
</gene>
<dbReference type="GO" id="GO:0009002">
    <property type="term" value="F:serine-type D-Ala-D-Ala carboxypeptidase activity"/>
    <property type="evidence" value="ECO:0007669"/>
    <property type="project" value="InterPro"/>
</dbReference>
<evidence type="ECO:0000313" key="5">
    <source>
        <dbReference type="Proteomes" id="UP000619486"/>
    </source>
</evidence>
<keyword evidence="4" id="KW-0121">Carboxypeptidase</keyword>
<comment type="caution">
    <text evidence="4">The sequence shown here is derived from an EMBL/GenBank/DDBJ whole genome shotgun (WGS) entry which is preliminary data.</text>
</comment>
<evidence type="ECO:0000256" key="2">
    <source>
        <dbReference type="SAM" id="SignalP"/>
    </source>
</evidence>
<dbReference type="InterPro" id="IPR001967">
    <property type="entry name" value="Peptidase_S11_N"/>
</dbReference>
<protein>
    <submittedName>
        <fullName evidence="4">D-alanyl-D-alanine carboxypeptidase</fullName>
    </submittedName>
</protein>
<dbReference type="Pfam" id="PF00768">
    <property type="entry name" value="Peptidase_S11"/>
    <property type="match status" value="1"/>
</dbReference>
<dbReference type="Gene3D" id="3.40.710.10">
    <property type="entry name" value="DD-peptidase/beta-lactamase superfamily"/>
    <property type="match status" value="1"/>
</dbReference>
<keyword evidence="4" id="KW-0645">Protease</keyword>
<dbReference type="SUPFAM" id="SSF56601">
    <property type="entry name" value="beta-lactamase/transpeptidase-like"/>
    <property type="match status" value="1"/>
</dbReference>
<keyword evidence="5" id="KW-1185">Reference proteome</keyword>
<keyword evidence="2" id="KW-0732">Signal</keyword>
<dbReference type="AlphaFoldDB" id="A0A918LNV6"/>
<sequence length="418" mass="43156">MFVMSAVRHTAGAAVALLLLLSPSPAAAATVDEPTPPSRARYDPARLYGSGTQVNALPDGPGEPPEVSARSWLVADAGSGDVLAAHDAHRRLPPASTLKALFAVTALPGLAPSKQHRVSEKELEDIGPGSSLVGVRAGYTYRVSDLWNGVFLSSGNDAVRVLAAMSGGWEATVRRMQEKAKALGAHDTRVVSPDGYDAPGQVSSAYDLALFGREGLRNPDFVRYAGTAYARFPSGGWSYGIKNTNRLLTGADGVDRYPGLIGVKNGYTSGAGSTLIAAARRKGRTLVVTVMNPRWGGYRTVYEEARELLDWGFEAAGRIRPVGTLAPAPPRPAKATEAAKAAKAVNASAAPTPPVTATAGRAEALAPSPTTLSGTQVVAGPDSSPDAGPSVSLVSAACAGGALLWLARRRGTRGGWGG</sequence>
<dbReference type="Proteomes" id="UP000619486">
    <property type="component" value="Unassembled WGS sequence"/>
</dbReference>
<keyword evidence="4" id="KW-0378">Hydrolase</keyword>
<evidence type="ECO:0000259" key="3">
    <source>
        <dbReference type="Pfam" id="PF00768"/>
    </source>
</evidence>